<dbReference type="InterPro" id="IPR011011">
    <property type="entry name" value="Znf_FYVE_PHD"/>
</dbReference>
<dbReference type="WBParaSite" id="ACRNAN_scaffold6650.g20807.t1">
    <property type="protein sequence ID" value="ACRNAN_scaffold6650.g20807.t1"/>
    <property type="gene ID" value="ACRNAN_scaffold6650.g20807"/>
</dbReference>
<dbReference type="SUPFAM" id="SSF57903">
    <property type="entry name" value="FYVE/PHD zinc finger"/>
    <property type="match status" value="1"/>
</dbReference>
<name>A0A914E9Q1_9BILA</name>
<sequence length="815" mass="94683">MRAVQRQLPPSMSELEKAQAKIALLEMNFNKERSKVRRLKRENDQLKDMQRVYSQLKRRQSISRERKASRGRSSTPYRELSANAKTKRITRTIEDLHEGYDDEEFCEIIKRISTRVMKLSVYETIHIMQELSLPYRKQRILRGRLSQLGRSIFASEAACRKKLRELEVSYEMEVNKVPYDKREYNVIQVKSVYEILKSRLDRMVEHGTFKEIQEFEQSVFVCFLIDKGGLTTKLGMVLGNKSGKINSIHNLSLLAQYEGEEKASVLHACFRNIANQIDTLEAIELRNGKTYTIEKFLGGDLKLQSSCYGLMAGKPKFYCIRCFTSETGTYEEFDKNAVYKKRTDWFDESNKFNKERKPLFATIATSNFIIPFLHIFLTLGADVINVMRTQALKLDIKSISDEKLEQKLQQLSKNKELRELQKEHEKTTQEIKSQLELYDTVQLILSHILQRKNVDEELSETCDSDSCFVQHLNINLPGRINGKDYIACNSCKSCYHSYCELLPLEATHVDKYKCQECSNQGILLLSLTRKINRLIELLNDDANRRQTVVNTKHAKIENLKDQMKEIVVALESMGTETNNLQKILDRYAITPANFWQEYTGNMIRRILEKADQIYNCLSEPMKESEHVKSAVQALKYMRDIQDLTESRMLENAEIQTFSDALNRLLNHFIEKMPYLRIKWKGHVLFRHALEFTTHHRNAQLFSEQPIEACHLYVENMNSRTTARDPNLRIMNTMRWLFHRNATFDCMEMPEKKKKPSAADHVEQAPSRESSIAGGSDVSMVSATSPASIMDLESVGNMESEFESSEEEEEYDSLSD</sequence>
<feature type="region of interest" description="Disordered" evidence="2">
    <location>
        <begin position="749"/>
        <end position="815"/>
    </location>
</feature>
<protein>
    <submittedName>
        <fullName evidence="4">Zinc finger PHD-type domain-containing protein</fullName>
    </submittedName>
</protein>
<evidence type="ECO:0000256" key="1">
    <source>
        <dbReference type="SAM" id="Coils"/>
    </source>
</evidence>
<reference evidence="4" key="1">
    <citation type="submission" date="2022-11" db="UniProtKB">
        <authorList>
            <consortium name="WormBaseParasite"/>
        </authorList>
    </citation>
    <scope>IDENTIFICATION</scope>
</reference>
<evidence type="ECO:0000313" key="4">
    <source>
        <dbReference type="WBParaSite" id="ACRNAN_scaffold6650.g20807.t1"/>
    </source>
</evidence>
<dbReference type="CDD" id="cd15517">
    <property type="entry name" value="PHD_TCF19_like"/>
    <property type="match status" value="1"/>
</dbReference>
<evidence type="ECO:0000313" key="3">
    <source>
        <dbReference type="Proteomes" id="UP000887540"/>
    </source>
</evidence>
<dbReference type="Proteomes" id="UP000887540">
    <property type="component" value="Unplaced"/>
</dbReference>
<organism evidence="3 4">
    <name type="scientific">Acrobeloides nanus</name>
    <dbReference type="NCBI Taxonomy" id="290746"/>
    <lineage>
        <taxon>Eukaryota</taxon>
        <taxon>Metazoa</taxon>
        <taxon>Ecdysozoa</taxon>
        <taxon>Nematoda</taxon>
        <taxon>Chromadorea</taxon>
        <taxon>Rhabditida</taxon>
        <taxon>Tylenchina</taxon>
        <taxon>Cephalobomorpha</taxon>
        <taxon>Cephaloboidea</taxon>
        <taxon>Cephalobidae</taxon>
        <taxon>Acrobeloides</taxon>
    </lineage>
</organism>
<evidence type="ECO:0000256" key="2">
    <source>
        <dbReference type="SAM" id="MobiDB-lite"/>
    </source>
</evidence>
<dbReference type="AlphaFoldDB" id="A0A914E9Q1"/>
<dbReference type="InterPro" id="IPR013083">
    <property type="entry name" value="Znf_RING/FYVE/PHD"/>
</dbReference>
<keyword evidence="3" id="KW-1185">Reference proteome</keyword>
<proteinExistence type="predicted"/>
<feature type="coiled-coil region" evidence="1">
    <location>
        <begin position="401"/>
        <end position="437"/>
    </location>
</feature>
<dbReference type="InterPro" id="IPR009689">
    <property type="entry name" value="DUF1280"/>
</dbReference>
<dbReference type="PANTHER" id="PTHR31424:SF3">
    <property type="entry name" value="RING-TYPE DOMAIN-CONTAINING PROTEIN"/>
    <property type="match status" value="1"/>
</dbReference>
<dbReference type="Gene3D" id="3.30.40.10">
    <property type="entry name" value="Zinc/RING finger domain, C3HC4 (zinc finger)"/>
    <property type="match status" value="1"/>
</dbReference>
<dbReference type="Pfam" id="PF06918">
    <property type="entry name" value="DUF1280"/>
    <property type="match status" value="1"/>
</dbReference>
<keyword evidence="1" id="KW-0175">Coiled coil</keyword>
<feature type="compositionally biased region" description="Acidic residues" evidence="2">
    <location>
        <begin position="799"/>
        <end position="815"/>
    </location>
</feature>
<accession>A0A914E9Q1</accession>
<dbReference type="PANTHER" id="PTHR31424">
    <property type="entry name" value="PROTEIN CBG23806"/>
    <property type="match status" value="1"/>
</dbReference>
<feature type="region of interest" description="Disordered" evidence="2">
    <location>
        <begin position="57"/>
        <end position="84"/>
    </location>
</feature>